<reference evidence="2 3" key="1">
    <citation type="submission" date="2019-04" db="EMBL/GenBank/DDBJ databases">
        <title>Mesorhizobium composti sp. nov., isolated from compost.</title>
        <authorList>
            <person name="Lin S.-Y."/>
            <person name="Hameed A."/>
            <person name="Hsieh Y.-T."/>
            <person name="Young C.-C."/>
        </authorList>
    </citation>
    <scope>NUCLEOTIDE SEQUENCE [LARGE SCALE GENOMIC DNA]</scope>
    <source>
        <strain evidence="2 3">CC-YTH430</strain>
    </source>
</reference>
<accession>A0ABY2Q2C1</accession>
<evidence type="ECO:0000259" key="1">
    <source>
        <dbReference type="Pfam" id="PF06568"/>
    </source>
</evidence>
<evidence type="ECO:0000313" key="3">
    <source>
        <dbReference type="Proteomes" id="UP000306441"/>
    </source>
</evidence>
<dbReference type="InterPro" id="IPR009506">
    <property type="entry name" value="YjiS-like"/>
</dbReference>
<proteinExistence type="predicted"/>
<dbReference type="Pfam" id="PF06568">
    <property type="entry name" value="YjiS-like"/>
    <property type="match status" value="1"/>
</dbReference>
<sequence length="79" mass="9311">MKTIDTIITDSDGLRFLPPRASFVRRITVVIRSLYTWLDYLADRRRSRLALLEMTDEQLKDIGISRADAYREGIRPPWE</sequence>
<gene>
    <name evidence="2" type="ORF">E6C48_20765</name>
</gene>
<dbReference type="RefSeq" id="WP_136360102.1">
    <property type="nucleotide sequence ID" value="NZ_SSNY01000016.1"/>
</dbReference>
<comment type="caution">
    <text evidence="2">The sequence shown here is derived from an EMBL/GenBank/DDBJ whole genome shotgun (WGS) entry which is preliminary data.</text>
</comment>
<dbReference type="EMBL" id="SSNY01000016">
    <property type="protein sequence ID" value="THF54711.1"/>
    <property type="molecule type" value="Genomic_DNA"/>
</dbReference>
<keyword evidence="3" id="KW-1185">Reference proteome</keyword>
<dbReference type="Proteomes" id="UP000306441">
    <property type="component" value="Unassembled WGS sequence"/>
</dbReference>
<feature type="domain" description="YjiS-like" evidence="1">
    <location>
        <begin position="41"/>
        <end position="70"/>
    </location>
</feature>
<organism evidence="2 3">
    <name type="scientific">Ollibium composti</name>
    <dbReference type="NCBI Taxonomy" id="2675109"/>
    <lineage>
        <taxon>Bacteria</taxon>
        <taxon>Pseudomonadati</taxon>
        <taxon>Pseudomonadota</taxon>
        <taxon>Alphaproteobacteria</taxon>
        <taxon>Hyphomicrobiales</taxon>
        <taxon>Phyllobacteriaceae</taxon>
        <taxon>Ollibium</taxon>
    </lineage>
</organism>
<evidence type="ECO:0000313" key="2">
    <source>
        <dbReference type="EMBL" id="THF54711.1"/>
    </source>
</evidence>
<protein>
    <submittedName>
        <fullName evidence="2">DUF1127 domain-containing protein</fullName>
    </submittedName>
</protein>
<name>A0ABY2Q2C1_9HYPH</name>